<dbReference type="SUPFAM" id="SSF55729">
    <property type="entry name" value="Acyl-CoA N-acyltransferases (Nat)"/>
    <property type="match status" value="1"/>
</dbReference>
<accession>A0A7W8ELN8</accession>
<organism evidence="2 3">
    <name type="scientific">Nonomuraea endophytica</name>
    <dbReference type="NCBI Taxonomy" id="714136"/>
    <lineage>
        <taxon>Bacteria</taxon>
        <taxon>Bacillati</taxon>
        <taxon>Actinomycetota</taxon>
        <taxon>Actinomycetes</taxon>
        <taxon>Streptosporangiales</taxon>
        <taxon>Streptosporangiaceae</taxon>
        <taxon>Nonomuraea</taxon>
    </lineage>
</organism>
<gene>
    <name evidence="2" type="ORF">HNR40_009336</name>
</gene>
<evidence type="ECO:0000313" key="3">
    <source>
        <dbReference type="Proteomes" id="UP000568380"/>
    </source>
</evidence>
<keyword evidence="2" id="KW-0687">Ribonucleoprotein</keyword>
<dbReference type="InterPro" id="IPR000182">
    <property type="entry name" value="GNAT_dom"/>
</dbReference>
<keyword evidence="2" id="KW-0689">Ribosomal protein</keyword>
<dbReference type="GO" id="GO:0016747">
    <property type="term" value="F:acyltransferase activity, transferring groups other than amino-acyl groups"/>
    <property type="evidence" value="ECO:0007669"/>
    <property type="project" value="InterPro"/>
</dbReference>
<dbReference type="InterPro" id="IPR016181">
    <property type="entry name" value="Acyl_CoA_acyltransferase"/>
</dbReference>
<protein>
    <submittedName>
        <fullName evidence="2">Ribosomal protein S18 acetylase RimI-like enzyme</fullName>
    </submittedName>
</protein>
<dbReference type="AlphaFoldDB" id="A0A7W8ELN8"/>
<proteinExistence type="predicted"/>
<sequence length="250" mass="27608">MSEELARVHRFQRDFNLRKARRTIDVPGGVAVLNDRFQASHDDNKLIIWAGDDPAAVVQAADEAMAERGHRYVHVLDDELGAAFAPAFTAAGYEHSPYLTMVYRGQAPTGVPAADELGLDEMISVLRANWRETLPGATDEEVEALALRIQDRVRGAATVAFRGVRAPDGEVAARADLYVQDDIAQIESVYTAERHRGKGHARTLMESMLAEAAGAALIFLYTGTDNWAREFYARLGFEPLGRTHGFLRIE</sequence>
<dbReference type="GO" id="GO:0005840">
    <property type="term" value="C:ribosome"/>
    <property type="evidence" value="ECO:0007669"/>
    <property type="project" value="UniProtKB-KW"/>
</dbReference>
<feature type="domain" description="N-acetyltransferase" evidence="1">
    <location>
        <begin position="109"/>
        <end position="250"/>
    </location>
</feature>
<reference evidence="2 3" key="1">
    <citation type="submission" date="2020-08" db="EMBL/GenBank/DDBJ databases">
        <title>Genomic Encyclopedia of Type Strains, Phase IV (KMG-IV): sequencing the most valuable type-strain genomes for metagenomic binning, comparative biology and taxonomic classification.</title>
        <authorList>
            <person name="Goeker M."/>
        </authorList>
    </citation>
    <scope>NUCLEOTIDE SEQUENCE [LARGE SCALE GENOMIC DNA]</scope>
    <source>
        <strain evidence="2 3">DSM 45385</strain>
    </source>
</reference>
<comment type="caution">
    <text evidence="2">The sequence shown here is derived from an EMBL/GenBank/DDBJ whole genome shotgun (WGS) entry which is preliminary data.</text>
</comment>
<name>A0A7W8ELN8_9ACTN</name>
<dbReference type="CDD" id="cd04301">
    <property type="entry name" value="NAT_SF"/>
    <property type="match status" value="1"/>
</dbReference>
<evidence type="ECO:0000259" key="1">
    <source>
        <dbReference type="PROSITE" id="PS51186"/>
    </source>
</evidence>
<dbReference type="RefSeq" id="WP_184973291.1">
    <property type="nucleotide sequence ID" value="NZ_JACHIN010000019.1"/>
</dbReference>
<dbReference type="EMBL" id="JACHIN010000019">
    <property type="protein sequence ID" value="MBB5083831.1"/>
    <property type="molecule type" value="Genomic_DNA"/>
</dbReference>
<dbReference type="PROSITE" id="PS51186">
    <property type="entry name" value="GNAT"/>
    <property type="match status" value="1"/>
</dbReference>
<dbReference type="Pfam" id="PF00583">
    <property type="entry name" value="Acetyltransf_1"/>
    <property type="match status" value="1"/>
</dbReference>
<keyword evidence="3" id="KW-1185">Reference proteome</keyword>
<dbReference type="Gene3D" id="3.40.630.30">
    <property type="match status" value="1"/>
</dbReference>
<evidence type="ECO:0000313" key="2">
    <source>
        <dbReference type="EMBL" id="MBB5083831.1"/>
    </source>
</evidence>
<dbReference type="Proteomes" id="UP000568380">
    <property type="component" value="Unassembled WGS sequence"/>
</dbReference>